<evidence type="ECO:0000256" key="1">
    <source>
        <dbReference type="ARBA" id="ARBA00023015"/>
    </source>
</evidence>
<dbReference type="InterPro" id="IPR000843">
    <property type="entry name" value="HTH_LacI"/>
</dbReference>
<keyword evidence="3" id="KW-0804">Transcription</keyword>
<dbReference type="Gene3D" id="1.10.260.40">
    <property type="entry name" value="lambda repressor-like DNA-binding domains"/>
    <property type="match status" value="1"/>
</dbReference>
<comment type="caution">
    <text evidence="5">The sequence shown here is derived from an EMBL/GenBank/DDBJ whole genome shotgun (WGS) entry which is preliminary data.</text>
</comment>
<dbReference type="SMART" id="SM00354">
    <property type="entry name" value="HTH_LACI"/>
    <property type="match status" value="1"/>
</dbReference>
<sequence length="359" mass="39105">MSATPRSGPPRPPTLRDVAELAGVSIKTVSNVVNDFPHVRESTRERVQEAVLQLGYRPQAAAQQLRTGASRMVTLALPSLKFTYFSDIAQEFIDEAQLRDQTVVLHSTSAGREEERNVLNGFKRIVGDGLIFNPLRLEEELFARMERTPQPTVFIGEHLPESLPAGCDYVKIDNVAAAFDMTAHLIAAGRRRLGFIGAIPSPLGRQPHSSGSLRRDGFHQALDAHGIARSDAVVQEVDDWHRPHGVQGLEGLLTRLPEVDGIVCANDDLAIGALARLRQLGVRVPEEVAVIGYDDTLDAPYSSPPLTTISPDKKSLASTALDLLAERIQGYDGPPRVLETPYGLVVRGSTPALPERKDS</sequence>
<dbReference type="SUPFAM" id="SSF47413">
    <property type="entry name" value="lambda repressor-like DNA-binding domains"/>
    <property type="match status" value="1"/>
</dbReference>
<dbReference type="PROSITE" id="PS00356">
    <property type="entry name" value="HTH_LACI_1"/>
    <property type="match status" value="1"/>
</dbReference>
<name>A0A9D2LCN2_9MICO</name>
<dbReference type="PANTHER" id="PTHR30146">
    <property type="entry name" value="LACI-RELATED TRANSCRIPTIONAL REPRESSOR"/>
    <property type="match status" value="1"/>
</dbReference>
<dbReference type="GO" id="GO:0000976">
    <property type="term" value="F:transcription cis-regulatory region binding"/>
    <property type="evidence" value="ECO:0007669"/>
    <property type="project" value="TreeGrafter"/>
</dbReference>
<dbReference type="PANTHER" id="PTHR30146:SF153">
    <property type="entry name" value="LACTOSE OPERON REPRESSOR"/>
    <property type="match status" value="1"/>
</dbReference>
<evidence type="ECO:0000313" key="5">
    <source>
        <dbReference type="EMBL" id="HJB10023.1"/>
    </source>
</evidence>
<evidence type="ECO:0000256" key="3">
    <source>
        <dbReference type="ARBA" id="ARBA00023163"/>
    </source>
</evidence>
<dbReference type="Pfam" id="PF13377">
    <property type="entry name" value="Peripla_BP_3"/>
    <property type="match status" value="1"/>
</dbReference>
<keyword evidence="1" id="KW-0805">Transcription regulation</keyword>
<evidence type="ECO:0000259" key="4">
    <source>
        <dbReference type="PROSITE" id="PS50932"/>
    </source>
</evidence>
<dbReference type="Gene3D" id="3.40.50.2300">
    <property type="match status" value="2"/>
</dbReference>
<proteinExistence type="predicted"/>
<dbReference type="InterPro" id="IPR046335">
    <property type="entry name" value="LacI/GalR-like_sensor"/>
</dbReference>
<dbReference type="InterPro" id="IPR028082">
    <property type="entry name" value="Peripla_BP_I"/>
</dbReference>
<dbReference type="Proteomes" id="UP000823823">
    <property type="component" value="Unassembled WGS sequence"/>
</dbReference>
<dbReference type="CDD" id="cd01392">
    <property type="entry name" value="HTH_LacI"/>
    <property type="match status" value="1"/>
</dbReference>
<accession>A0A9D2LCN2</accession>
<reference evidence="5" key="1">
    <citation type="journal article" date="2021" name="PeerJ">
        <title>Extensive microbial diversity within the chicken gut microbiome revealed by metagenomics and culture.</title>
        <authorList>
            <person name="Gilroy R."/>
            <person name="Ravi A."/>
            <person name="Getino M."/>
            <person name="Pursley I."/>
            <person name="Horton D.L."/>
            <person name="Alikhan N.F."/>
            <person name="Baker D."/>
            <person name="Gharbi K."/>
            <person name="Hall N."/>
            <person name="Watson M."/>
            <person name="Adriaenssens E.M."/>
            <person name="Foster-Nyarko E."/>
            <person name="Jarju S."/>
            <person name="Secka A."/>
            <person name="Antonio M."/>
            <person name="Oren A."/>
            <person name="Chaudhuri R.R."/>
            <person name="La Ragione R."/>
            <person name="Hildebrand F."/>
            <person name="Pallen M.J."/>
        </authorList>
    </citation>
    <scope>NUCLEOTIDE SEQUENCE</scope>
    <source>
        <strain evidence="5">ChiHjej13B12-24818</strain>
    </source>
</reference>
<organism evidence="5 6">
    <name type="scientific">Candidatus Brachybacterium merdavium</name>
    <dbReference type="NCBI Taxonomy" id="2838513"/>
    <lineage>
        <taxon>Bacteria</taxon>
        <taxon>Bacillati</taxon>
        <taxon>Actinomycetota</taxon>
        <taxon>Actinomycetes</taxon>
        <taxon>Micrococcales</taxon>
        <taxon>Dermabacteraceae</taxon>
        <taxon>Brachybacterium</taxon>
    </lineage>
</organism>
<dbReference type="GO" id="GO:0003700">
    <property type="term" value="F:DNA-binding transcription factor activity"/>
    <property type="evidence" value="ECO:0007669"/>
    <property type="project" value="TreeGrafter"/>
</dbReference>
<feature type="domain" description="HTH lacI-type" evidence="4">
    <location>
        <begin position="13"/>
        <end position="67"/>
    </location>
</feature>
<dbReference type="PRINTS" id="PR00036">
    <property type="entry name" value="HTHLACI"/>
</dbReference>
<dbReference type="InterPro" id="IPR010982">
    <property type="entry name" value="Lambda_DNA-bd_dom_sf"/>
</dbReference>
<evidence type="ECO:0000313" key="6">
    <source>
        <dbReference type="Proteomes" id="UP000823823"/>
    </source>
</evidence>
<dbReference type="EMBL" id="DWZH01000041">
    <property type="protein sequence ID" value="HJB10023.1"/>
    <property type="molecule type" value="Genomic_DNA"/>
</dbReference>
<dbReference type="CDD" id="cd06267">
    <property type="entry name" value="PBP1_LacI_sugar_binding-like"/>
    <property type="match status" value="1"/>
</dbReference>
<dbReference type="Pfam" id="PF00356">
    <property type="entry name" value="LacI"/>
    <property type="match status" value="1"/>
</dbReference>
<evidence type="ECO:0000256" key="2">
    <source>
        <dbReference type="ARBA" id="ARBA00023125"/>
    </source>
</evidence>
<dbReference type="SUPFAM" id="SSF53822">
    <property type="entry name" value="Periplasmic binding protein-like I"/>
    <property type="match status" value="1"/>
</dbReference>
<protein>
    <submittedName>
        <fullName evidence="5">LacI family transcriptional regulator</fullName>
    </submittedName>
</protein>
<reference evidence="5" key="2">
    <citation type="submission" date="2021-04" db="EMBL/GenBank/DDBJ databases">
        <authorList>
            <person name="Gilroy R."/>
        </authorList>
    </citation>
    <scope>NUCLEOTIDE SEQUENCE</scope>
    <source>
        <strain evidence="5">ChiHjej13B12-24818</strain>
    </source>
</reference>
<gene>
    <name evidence="5" type="ORF">H9786_05760</name>
</gene>
<keyword evidence="2" id="KW-0238">DNA-binding</keyword>
<dbReference type="PROSITE" id="PS50932">
    <property type="entry name" value="HTH_LACI_2"/>
    <property type="match status" value="1"/>
</dbReference>
<dbReference type="AlphaFoldDB" id="A0A9D2LCN2"/>